<name>A0ABQ6IHF7_9MICO</name>
<protein>
    <recommendedName>
        <fullName evidence="4">Fe-S cluster assembly protein SufD</fullName>
    </recommendedName>
</protein>
<reference evidence="3" key="1">
    <citation type="journal article" date="2019" name="Int. J. Syst. Evol. Microbiol.">
        <title>The Global Catalogue of Microorganisms (GCM) 10K type strain sequencing project: providing services to taxonomists for standard genome sequencing and annotation.</title>
        <authorList>
            <consortium name="The Broad Institute Genomics Platform"/>
            <consortium name="The Broad Institute Genome Sequencing Center for Infectious Disease"/>
            <person name="Wu L."/>
            <person name="Ma J."/>
        </authorList>
    </citation>
    <scope>NUCLEOTIDE SEQUENCE [LARGE SCALE GENOMIC DNA]</scope>
    <source>
        <strain evidence="3">NBRC 112299</strain>
    </source>
</reference>
<evidence type="ECO:0008006" key="4">
    <source>
        <dbReference type="Google" id="ProtNLM"/>
    </source>
</evidence>
<dbReference type="Proteomes" id="UP001157125">
    <property type="component" value="Unassembled WGS sequence"/>
</dbReference>
<evidence type="ECO:0000313" key="2">
    <source>
        <dbReference type="EMBL" id="GMA37362.1"/>
    </source>
</evidence>
<comment type="caution">
    <text evidence="2">The sequence shown here is derived from an EMBL/GenBank/DDBJ whole genome shotgun (WGS) entry which is preliminary data.</text>
</comment>
<evidence type="ECO:0000256" key="1">
    <source>
        <dbReference type="SAM" id="MobiDB-lite"/>
    </source>
</evidence>
<keyword evidence="3" id="KW-1185">Reference proteome</keyword>
<dbReference type="InterPro" id="IPR037284">
    <property type="entry name" value="SUF_FeS_clus_asmbl_SufBD_sf"/>
</dbReference>
<sequence length="197" mass="20686">MTVTDHSRATADAAHTHGLGTPTPDASRADRPTSFEVDSFTVPTGREEEWRFSPTKALAPVFVDEAVDGHLEWDVPELPAGVTLTEVSTADARERSVRAPGDRAAAVAAAHAGGAMALTIAPNTVVDEPIQITLTGTGADVRGHLLVEAGASSEATVIIERKGTATYSEFVSVDLAQNASLNLVLLQAVGRGRRPRR</sequence>
<dbReference type="EMBL" id="BSUN01000001">
    <property type="protein sequence ID" value="GMA37362.1"/>
    <property type="molecule type" value="Genomic_DNA"/>
</dbReference>
<dbReference type="SUPFAM" id="SSF101960">
    <property type="entry name" value="Stabilizer of iron transporter SufD"/>
    <property type="match status" value="1"/>
</dbReference>
<gene>
    <name evidence="2" type="ORF">GCM10025876_35660</name>
</gene>
<accession>A0ABQ6IHF7</accession>
<proteinExistence type="predicted"/>
<feature type="region of interest" description="Disordered" evidence="1">
    <location>
        <begin position="1"/>
        <end position="37"/>
    </location>
</feature>
<evidence type="ECO:0000313" key="3">
    <source>
        <dbReference type="Proteomes" id="UP001157125"/>
    </source>
</evidence>
<organism evidence="2 3">
    <name type="scientific">Demequina litorisediminis</name>
    <dbReference type="NCBI Taxonomy" id="1849022"/>
    <lineage>
        <taxon>Bacteria</taxon>
        <taxon>Bacillati</taxon>
        <taxon>Actinomycetota</taxon>
        <taxon>Actinomycetes</taxon>
        <taxon>Micrococcales</taxon>
        <taxon>Demequinaceae</taxon>
        <taxon>Demequina</taxon>
    </lineage>
</organism>